<dbReference type="EMBL" id="FOOI01000003">
    <property type="protein sequence ID" value="SFF97551.1"/>
    <property type="molecule type" value="Genomic_DNA"/>
</dbReference>
<dbReference type="AlphaFoldDB" id="A0A1I2N840"/>
<dbReference type="STRING" id="504797.SAMN05421678_103160"/>
<evidence type="ECO:0000313" key="3">
    <source>
        <dbReference type="EMBL" id="SFF97551.1"/>
    </source>
</evidence>
<dbReference type="InterPro" id="IPR002931">
    <property type="entry name" value="Transglutaminase-like"/>
</dbReference>
<dbReference type="Gene3D" id="3.10.620.30">
    <property type="match status" value="1"/>
</dbReference>
<proteinExistence type="predicted"/>
<name>A0A1I2N840_9ACTN</name>
<dbReference type="Pfam" id="PF01841">
    <property type="entry name" value="Transglut_core"/>
    <property type="match status" value="1"/>
</dbReference>
<protein>
    <submittedName>
        <fullName evidence="3">Transglutaminase-like superfamily protein</fullName>
    </submittedName>
</protein>
<organism evidence="3 4">
    <name type="scientific">Actinopolymorpha cephalotaxi</name>
    <dbReference type="NCBI Taxonomy" id="504797"/>
    <lineage>
        <taxon>Bacteria</taxon>
        <taxon>Bacillati</taxon>
        <taxon>Actinomycetota</taxon>
        <taxon>Actinomycetes</taxon>
        <taxon>Propionibacteriales</taxon>
        <taxon>Actinopolymorphaceae</taxon>
        <taxon>Actinopolymorpha</taxon>
    </lineage>
</organism>
<dbReference type="InterPro" id="IPR038765">
    <property type="entry name" value="Papain-like_cys_pep_sf"/>
</dbReference>
<reference evidence="3 4" key="1">
    <citation type="submission" date="2016-10" db="EMBL/GenBank/DDBJ databases">
        <authorList>
            <person name="de Groot N.N."/>
        </authorList>
    </citation>
    <scope>NUCLEOTIDE SEQUENCE [LARGE SCALE GENOMIC DNA]</scope>
    <source>
        <strain evidence="3 4">CPCC 202808</strain>
    </source>
</reference>
<dbReference type="OrthoDB" id="148799at2"/>
<evidence type="ECO:0000256" key="1">
    <source>
        <dbReference type="SAM" id="MobiDB-lite"/>
    </source>
</evidence>
<sequence>MTDPHDWSRHSPYSDPGKHAALLGMVPTGIPNLSAVARNVIVHYGGFGLELPTSTRGDINSRWLSIMLEVDQQRHAKPLAEPREPTERIQGCCRDHTLFCVGVLRQHGIPARSLVGFAGYHRPDYKNDHVIVQTYDTETQRWLRFDPEIAEPTELLPTPYDIPADADAPFRTAAEVWKGCRTGSLDPNTFGGGPESEFGGLWYIHNYVLMQLAHRYADELLLWDGWGAMTLPGGPDDATLNLIDDIADQLIAVESAVPPADASSMDALLRKRYDDDNRLHPGTSVTQYSPYGDPPLTVPISPGPAHGQSPAPGDWDTSRDRRSKSLSAPGVLQSRSW</sequence>
<evidence type="ECO:0000313" key="4">
    <source>
        <dbReference type="Proteomes" id="UP000199052"/>
    </source>
</evidence>
<feature type="region of interest" description="Disordered" evidence="1">
    <location>
        <begin position="276"/>
        <end position="337"/>
    </location>
</feature>
<gene>
    <name evidence="3" type="ORF">SAMN05421678_103160</name>
</gene>
<dbReference type="Proteomes" id="UP000199052">
    <property type="component" value="Unassembled WGS sequence"/>
</dbReference>
<feature type="domain" description="Transglutaminase-like" evidence="2">
    <location>
        <begin position="80"/>
        <end position="147"/>
    </location>
</feature>
<dbReference type="SUPFAM" id="SSF54001">
    <property type="entry name" value="Cysteine proteinases"/>
    <property type="match status" value="1"/>
</dbReference>
<accession>A0A1I2N840</accession>
<evidence type="ECO:0000259" key="2">
    <source>
        <dbReference type="Pfam" id="PF01841"/>
    </source>
</evidence>